<proteinExistence type="predicted"/>
<dbReference type="PANTHER" id="PTHR30154">
    <property type="entry name" value="LEUCINE-RESPONSIVE REGULATORY PROTEIN"/>
    <property type="match status" value="1"/>
</dbReference>
<dbReference type="Gene3D" id="3.30.70.920">
    <property type="match status" value="1"/>
</dbReference>
<dbReference type="InterPro" id="IPR000485">
    <property type="entry name" value="AsnC-type_HTH_dom"/>
</dbReference>
<keyword evidence="3" id="KW-0804">Transcription</keyword>
<keyword evidence="6" id="KW-1185">Reference proteome</keyword>
<dbReference type="Proteomes" id="UP000319148">
    <property type="component" value="Unassembled WGS sequence"/>
</dbReference>
<protein>
    <submittedName>
        <fullName evidence="5">Lrp/AsnC family transcriptional regulator</fullName>
    </submittedName>
</protein>
<dbReference type="EMBL" id="VFIY01000006">
    <property type="protein sequence ID" value="TPD60706.1"/>
    <property type="molecule type" value="Genomic_DNA"/>
</dbReference>
<dbReference type="AlphaFoldDB" id="A0A501PLQ8"/>
<evidence type="ECO:0000256" key="2">
    <source>
        <dbReference type="ARBA" id="ARBA00023125"/>
    </source>
</evidence>
<feature type="domain" description="HTH asnC-type" evidence="4">
    <location>
        <begin position="3"/>
        <end position="63"/>
    </location>
</feature>
<dbReference type="SUPFAM" id="SSF46785">
    <property type="entry name" value="Winged helix' DNA-binding domain"/>
    <property type="match status" value="1"/>
</dbReference>
<dbReference type="InterPro" id="IPR019888">
    <property type="entry name" value="Tscrpt_reg_AsnC-like"/>
</dbReference>
<dbReference type="PANTHER" id="PTHR30154:SF34">
    <property type="entry name" value="TRANSCRIPTIONAL REGULATOR AZLB"/>
    <property type="match status" value="1"/>
</dbReference>
<name>A0A501PLQ8_9PROT</name>
<evidence type="ECO:0000313" key="5">
    <source>
        <dbReference type="EMBL" id="TPD60706.1"/>
    </source>
</evidence>
<keyword evidence="1" id="KW-0805">Transcription regulation</keyword>
<dbReference type="OrthoDB" id="7707281at2"/>
<dbReference type="PRINTS" id="PR00033">
    <property type="entry name" value="HTHASNC"/>
</dbReference>
<dbReference type="PROSITE" id="PS50956">
    <property type="entry name" value="HTH_ASNC_2"/>
    <property type="match status" value="1"/>
</dbReference>
<dbReference type="Pfam" id="PF13404">
    <property type="entry name" value="HTH_AsnC-type"/>
    <property type="match status" value="1"/>
</dbReference>
<evidence type="ECO:0000256" key="3">
    <source>
        <dbReference type="ARBA" id="ARBA00023163"/>
    </source>
</evidence>
<keyword evidence="2" id="KW-0238">DNA-binding</keyword>
<dbReference type="InterPro" id="IPR019887">
    <property type="entry name" value="Tscrpt_reg_AsnC/Lrp_C"/>
</dbReference>
<sequence>MQLDDLDRQIIELLQQDGRLTSQDLARQLDVTAVTIRNRVKRLEDDNMMRVVAVTDFSAAGFEALIAVGVEVQNRSAEEVARELARFEQVFSVSLVSGTQDIEMLVVAEDFEALQKFMGEELSRVAGISNLSPALALDVMKFQFNAAPLS</sequence>
<evidence type="ECO:0000259" key="4">
    <source>
        <dbReference type="PROSITE" id="PS50956"/>
    </source>
</evidence>
<dbReference type="InterPro" id="IPR036390">
    <property type="entry name" value="WH_DNA-bd_sf"/>
</dbReference>
<accession>A0A501PLQ8</accession>
<dbReference type="GO" id="GO:0043200">
    <property type="term" value="P:response to amino acid"/>
    <property type="evidence" value="ECO:0007669"/>
    <property type="project" value="TreeGrafter"/>
</dbReference>
<dbReference type="InterPro" id="IPR036388">
    <property type="entry name" value="WH-like_DNA-bd_sf"/>
</dbReference>
<dbReference type="SUPFAM" id="SSF54909">
    <property type="entry name" value="Dimeric alpha+beta barrel"/>
    <property type="match status" value="1"/>
</dbReference>
<dbReference type="Gene3D" id="1.10.10.10">
    <property type="entry name" value="Winged helix-like DNA-binding domain superfamily/Winged helix DNA-binding domain"/>
    <property type="match status" value="1"/>
</dbReference>
<dbReference type="RefSeq" id="WP_139940342.1">
    <property type="nucleotide sequence ID" value="NZ_JBHSYP010000008.1"/>
</dbReference>
<reference evidence="6" key="1">
    <citation type="submission" date="2019-06" db="EMBL/GenBank/DDBJ databases">
        <title>The complete genome of Emcibacter congregatus ZYLT.</title>
        <authorList>
            <person name="Zhao Z."/>
        </authorList>
    </citation>
    <scope>NUCLEOTIDE SEQUENCE [LARGE SCALE GENOMIC DNA]</scope>
    <source>
        <strain evidence="6">MCCC 1A06723</strain>
    </source>
</reference>
<organism evidence="5 6">
    <name type="scientific">Emcibacter nanhaiensis</name>
    <dbReference type="NCBI Taxonomy" id="1505037"/>
    <lineage>
        <taxon>Bacteria</taxon>
        <taxon>Pseudomonadati</taxon>
        <taxon>Pseudomonadota</taxon>
        <taxon>Alphaproteobacteria</taxon>
        <taxon>Emcibacterales</taxon>
        <taxon>Emcibacteraceae</taxon>
        <taxon>Emcibacter</taxon>
    </lineage>
</organism>
<evidence type="ECO:0000256" key="1">
    <source>
        <dbReference type="ARBA" id="ARBA00023015"/>
    </source>
</evidence>
<gene>
    <name evidence="5" type="ORF">FIV46_08240</name>
</gene>
<dbReference type="Pfam" id="PF01037">
    <property type="entry name" value="AsnC_trans_reg"/>
    <property type="match status" value="1"/>
</dbReference>
<dbReference type="GO" id="GO:0005829">
    <property type="term" value="C:cytosol"/>
    <property type="evidence" value="ECO:0007669"/>
    <property type="project" value="TreeGrafter"/>
</dbReference>
<dbReference type="SMART" id="SM00344">
    <property type="entry name" value="HTH_ASNC"/>
    <property type="match status" value="1"/>
</dbReference>
<evidence type="ECO:0000313" key="6">
    <source>
        <dbReference type="Proteomes" id="UP000319148"/>
    </source>
</evidence>
<dbReference type="GO" id="GO:0043565">
    <property type="term" value="F:sequence-specific DNA binding"/>
    <property type="evidence" value="ECO:0007669"/>
    <property type="project" value="InterPro"/>
</dbReference>
<dbReference type="InterPro" id="IPR011008">
    <property type="entry name" value="Dimeric_a/b-barrel"/>
</dbReference>
<comment type="caution">
    <text evidence="5">The sequence shown here is derived from an EMBL/GenBank/DDBJ whole genome shotgun (WGS) entry which is preliminary data.</text>
</comment>